<name>A0A8H5GZ26_9AGAR</name>
<keyword evidence="3" id="KW-1185">Reference proteome</keyword>
<feature type="domain" description="Thioredoxin-like fold" evidence="1">
    <location>
        <begin position="50"/>
        <end position="140"/>
    </location>
</feature>
<evidence type="ECO:0000313" key="3">
    <source>
        <dbReference type="Proteomes" id="UP000559256"/>
    </source>
</evidence>
<accession>A0A8H5GZ26</accession>
<evidence type="ECO:0000259" key="1">
    <source>
        <dbReference type="Pfam" id="PF17172"/>
    </source>
</evidence>
<dbReference type="OrthoDB" id="198787at2759"/>
<organism evidence="2 3">
    <name type="scientific">Tetrapyrgos nigripes</name>
    <dbReference type="NCBI Taxonomy" id="182062"/>
    <lineage>
        <taxon>Eukaryota</taxon>
        <taxon>Fungi</taxon>
        <taxon>Dikarya</taxon>
        <taxon>Basidiomycota</taxon>
        <taxon>Agaricomycotina</taxon>
        <taxon>Agaricomycetes</taxon>
        <taxon>Agaricomycetidae</taxon>
        <taxon>Agaricales</taxon>
        <taxon>Marasmiineae</taxon>
        <taxon>Marasmiaceae</taxon>
        <taxon>Tetrapyrgos</taxon>
    </lineage>
</organism>
<dbReference type="Proteomes" id="UP000559256">
    <property type="component" value="Unassembled WGS sequence"/>
</dbReference>
<dbReference type="EMBL" id="JAACJM010000003">
    <property type="protein sequence ID" value="KAF5373708.1"/>
    <property type="molecule type" value="Genomic_DNA"/>
</dbReference>
<sequence>MQVPLGFQRIFSSFPLHSWPSAPESRKPPTEPTLWIHPSNHVDGLSGDVDCLKWQAYLALRGLKNIRVRTDVHPQGAIDHRLPNLHVEGDRLLPPHGIPAWVDEKLGKQKWEGYISEAAQDESRAWVSLLQGHVHAALIFAKHPPSLKETLLEMLSPFPSFTPPTANLQSTVVPMTGFLSLLPPIGIRVDAESINTEYAQAIQALSDRLSTDKWFLGSE</sequence>
<gene>
    <name evidence="2" type="ORF">D9758_000749</name>
</gene>
<proteinExistence type="predicted"/>
<dbReference type="AlphaFoldDB" id="A0A8H5GZ26"/>
<evidence type="ECO:0000313" key="2">
    <source>
        <dbReference type="EMBL" id="KAF5373708.1"/>
    </source>
</evidence>
<dbReference type="Pfam" id="PF17172">
    <property type="entry name" value="GST_N_4"/>
    <property type="match status" value="1"/>
</dbReference>
<dbReference type="InterPro" id="IPR012336">
    <property type="entry name" value="Thioredoxin-like_fold"/>
</dbReference>
<reference evidence="2 3" key="1">
    <citation type="journal article" date="2020" name="ISME J.">
        <title>Uncovering the hidden diversity of litter-decomposition mechanisms in mushroom-forming fungi.</title>
        <authorList>
            <person name="Floudas D."/>
            <person name="Bentzer J."/>
            <person name="Ahren D."/>
            <person name="Johansson T."/>
            <person name="Persson P."/>
            <person name="Tunlid A."/>
        </authorList>
    </citation>
    <scope>NUCLEOTIDE SEQUENCE [LARGE SCALE GENOMIC DNA]</scope>
    <source>
        <strain evidence="2 3">CBS 291.85</strain>
    </source>
</reference>
<comment type="caution">
    <text evidence="2">The sequence shown here is derived from an EMBL/GenBank/DDBJ whole genome shotgun (WGS) entry which is preliminary data.</text>
</comment>
<protein>
    <recommendedName>
        <fullName evidence="1">Thioredoxin-like fold domain-containing protein</fullName>
    </recommendedName>
</protein>